<organism evidence="10 11">
    <name type="scientific">Jatrophihabitans telluris</name>
    <dbReference type="NCBI Taxonomy" id="2038343"/>
    <lineage>
        <taxon>Bacteria</taxon>
        <taxon>Bacillati</taxon>
        <taxon>Actinomycetota</taxon>
        <taxon>Actinomycetes</taxon>
        <taxon>Jatrophihabitantales</taxon>
        <taxon>Jatrophihabitantaceae</taxon>
        <taxon>Jatrophihabitans</taxon>
    </lineage>
</organism>
<keyword evidence="5" id="KW-0560">Oxidoreductase</keyword>
<dbReference type="SUPFAM" id="SSF54292">
    <property type="entry name" value="2Fe-2S ferredoxin-like"/>
    <property type="match status" value="1"/>
</dbReference>
<gene>
    <name evidence="10" type="ORF">M6D93_04195</name>
</gene>
<evidence type="ECO:0000256" key="4">
    <source>
        <dbReference type="ARBA" id="ARBA00022723"/>
    </source>
</evidence>
<evidence type="ECO:0000313" key="10">
    <source>
        <dbReference type="EMBL" id="UQX89209.1"/>
    </source>
</evidence>
<name>A0ABY4R044_9ACTN</name>
<dbReference type="CDD" id="cd00207">
    <property type="entry name" value="fer2"/>
    <property type="match status" value="1"/>
</dbReference>
<evidence type="ECO:0000256" key="7">
    <source>
        <dbReference type="ARBA" id="ARBA00023014"/>
    </source>
</evidence>
<reference evidence="10" key="2">
    <citation type="submission" date="2022-05" db="EMBL/GenBank/DDBJ databases">
        <authorList>
            <person name="Kim J.-S."/>
            <person name="Lee K."/>
            <person name="Suh M."/>
            <person name="Eom M."/>
            <person name="Kim J.-S."/>
            <person name="Kim D.-S."/>
            <person name="Ko S.-H."/>
            <person name="Shin Y."/>
            <person name="Lee J.-S."/>
        </authorList>
    </citation>
    <scope>NUCLEOTIDE SEQUENCE</scope>
    <source>
        <strain evidence="10">N237</strain>
    </source>
</reference>
<dbReference type="PRINTS" id="PR00409">
    <property type="entry name" value="PHDIOXRDTASE"/>
</dbReference>
<keyword evidence="11" id="KW-1185">Reference proteome</keyword>
<dbReference type="InterPro" id="IPR050415">
    <property type="entry name" value="MRET"/>
</dbReference>
<dbReference type="PANTHER" id="PTHR47354">
    <property type="entry name" value="NADH OXIDOREDUCTASE HCR"/>
    <property type="match status" value="1"/>
</dbReference>
<accession>A0ABY4R044</accession>
<feature type="domain" description="FAD-binding FR-type" evidence="9">
    <location>
        <begin position="2"/>
        <end position="104"/>
    </location>
</feature>
<evidence type="ECO:0000256" key="5">
    <source>
        <dbReference type="ARBA" id="ARBA00023002"/>
    </source>
</evidence>
<dbReference type="PANTHER" id="PTHR47354:SF1">
    <property type="entry name" value="CARNITINE MONOOXYGENASE REDUCTASE SUBUNIT"/>
    <property type="match status" value="1"/>
</dbReference>
<dbReference type="Gene3D" id="2.40.30.10">
    <property type="entry name" value="Translation factors"/>
    <property type="match status" value="1"/>
</dbReference>
<dbReference type="InterPro" id="IPR036010">
    <property type="entry name" value="2Fe-2S_ferredoxin-like_sf"/>
</dbReference>
<dbReference type="InterPro" id="IPR001041">
    <property type="entry name" value="2Fe-2S_ferredoxin-type"/>
</dbReference>
<dbReference type="InterPro" id="IPR017938">
    <property type="entry name" value="Riboflavin_synthase-like_b-brl"/>
</dbReference>
<keyword evidence="6" id="KW-0408">Iron</keyword>
<reference evidence="10" key="1">
    <citation type="journal article" date="2018" name="Int. J. Syst. Evol. Microbiol.">
        <title>Jatrophihabitans telluris sp. nov., isolated from sediment soil of lava forest wetlands and the emended description of the genus Jatrophihabitans.</title>
        <authorList>
            <person name="Lee K.C."/>
            <person name="Suh M.K."/>
            <person name="Eom M.K."/>
            <person name="Kim K.K."/>
            <person name="Kim J.S."/>
            <person name="Kim D.S."/>
            <person name="Ko S.H."/>
            <person name="Shin Y.K."/>
            <person name="Lee J.S."/>
        </authorList>
    </citation>
    <scope>NUCLEOTIDE SEQUENCE</scope>
    <source>
        <strain evidence="10">N237</strain>
    </source>
</reference>
<dbReference type="PROSITE" id="PS51085">
    <property type="entry name" value="2FE2S_FER_2"/>
    <property type="match status" value="1"/>
</dbReference>
<evidence type="ECO:0000256" key="3">
    <source>
        <dbReference type="ARBA" id="ARBA00022714"/>
    </source>
</evidence>
<protein>
    <submittedName>
        <fullName evidence="10">PDR/VanB family oxidoreductase</fullName>
    </submittedName>
</protein>
<keyword evidence="2" id="KW-0285">Flavoprotein</keyword>
<keyword evidence="4" id="KW-0479">Metal-binding</keyword>
<feature type="domain" description="2Fe-2S ferredoxin-type" evidence="8">
    <location>
        <begin position="225"/>
        <end position="310"/>
    </location>
</feature>
<dbReference type="InterPro" id="IPR006058">
    <property type="entry name" value="2Fe2S_fd_BS"/>
</dbReference>
<dbReference type="Proteomes" id="UP001056336">
    <property type="component" value="Chromosome"/>
</dbReference>
<keyword evidence="7" id="KW-0411">Iron-sulfur</keyword>
<evidence type="ECO:0000313" key="11">
    <source>
        <dbReference type="Proteomes" id="UP001056336"/>
    </source>
</evidence>
<dbReference type="CDD" id="cd06185">
    <property type="entry name" value="PDR_like"/>
    <property type="match status" value="1"/>
</dbReference>
<dbReference type="InterPro" id="IPR017927">
    <property type="entry name" value="FAD-bd_FR_type"/>
</dbReference>
<dbReference type="Pfam" id="PF00111">
    <property type="entry name" value="Fer2"/>
    <property type="match status" value="1"/>
</dbReference>
<evidence type="ECO:0000259" key="8">
    <source>
        <dbReference type="PROSITE" id="PS51085"/>
    </source>
</evidence>
<dbReference type="PROSITE" id="PS00197">
    <property type="entry name" value="2FE2S_FER_1"/>
    <property type="match status" value="1"/>
</dbReference>
<dbReference type="SUPFAM" id="SSF63380">
    <property type="entry name" value="Riboflavin synthase domain-like"/>
    <property type="match status" value="1"/>
</dbReference>
<evidence type="ECO:0000256" key="2">
    <source>
        <dbReference type="ARBA" id="ARBA00022630"/>
    </source>
</evidence>
<dbReference type="InterPro" id="IPR039261">
    <property type="entry name" value="FNR_nucleotide-bd"/>
</dbReference>
<comment type="cofactor">
    <cofactor evidence="1">
        <name>FAD</name>
        <dbReference type="ChEBI" id="CHEBI:57692"/>
    </cofactor>
</comment>
<dbReference type="EMBL" id="CP097332">
    <property type="protein sequence ID" value="UQX89209.1"/>
    <property type="molecule type" value="Genomic_DNA"/>
</dbReference>
<keyword evidence="3" id="KW-0001">2Fe-2S</keyword>
<evidence type="ECO:0000259" key="9">
    <source>
        <dbReference type="PROSITE" id="PS51384"/>
    </source>
</evidence>
<dbReference type="InterPro" id="IPR012675">
    <property type="entry name" value="Beta-grasp_dom_sf"/>
</dbReference>
<dbReference type="PROSITE" id="PS51384">
    <property type="entry name" value="FAD_FR"/>
    <property type="match status" value="1"/>
</dbReference>
<evidence type="ECO:0000256" key="1">
    <source>
        <dbReference type="ARBA" id="ARBA00001974"/>
    </source>
</evidence>
<dbReference type="Gene3D" id="3.40.50.80">
    <property type="entry name" value="Nucleotide-binding domain of ferredoxin-NADP reductase (FNR) module"/>
    <property type="match status" value="1"/>
</dbReference>
<dbReference type="Gene3D" id="3.10.20.30">
    <property type="match status" value="1"/>
</dbReference>
<evidence type="ECO:0000256" key="6">
    <source>
        <dbReference type="ARBA" id="ARBA00023004"/>
    </source>
</evidence>
<sequence>MSETPEVVVVGIRMETAQIRSFELARHNGEMLPSWEPGAHVDLHLPSGTVRQYSLCSDPADLRRYRIAVLDVDGGRGGSREAHRALEVGDRVRVSAPRNHFPLHSAPEYLLIAGGIGITPILPMARSLAAGTAAVRLVYVGRSRPSMAFIDELTALGVDTRIVTDDVDGRLDLSALDIGSAAVYACGPVGLLDALAERVPSQSLHVERFTAEPAARDAHRGSDIFEVELAQSGLVLVVQPGVSVLQAIRSAGVDVPSSCEMGICGTCETKVLSGDIDHYDDLLTEAERASGATMMICVSRSRGPRLTLDR</sequence>
<dbReference type="SUPFAM" id="SSF52343">
    <property type="entry name" value="Ferredoxin reductase-like, C-terminal NADP-linked domain"/>
    <property type="match status" value="1"/>
</dbReference>
<proteinExistence type="predicted"/>